<evidence type="ECO:0000313" key="2">
    <source>
        <dbReference type="EMBL" id="GAA4935353.1"/>
    </source>
</evidence>
<dbReference type="Proteomes" id="UP001409585">
    <property type="component" value="Unassembled WGS sequence"/>
</dbReference>
<name>A0AAV3TYX0_9ALTE</name>
<organism evidence="2 3">
    <name type="scientific">Halioxenophilus aromaticivorans</name>
    <dbReference type="NCBI Taxonomy" id="1306992"/>
    <lineage>
        <taxon>Bacteria</taxon>
        <taxon>Pseudomonadati</taxon>
        <taxon>Pseudomonadota</taxon>
        <taxon>Gammaproteobacteria</taxon>
        <taxon>Alteromonadales</taxon>
        <taxon>Alteromonadaceae</taxon>
        <taxon>Halioxenophilus</taxon>
    </lineage>
</organism>
<keyword evidence="1" id="KW-1133">Transmembrane helix</keyword>
<evidence type="ECO:0000256" key="1">
    <source>
        <dbReference type="SAM" id="Phobius"/>
    </source>
</evidence>
<keyword evidence="3" id="KW-1185">Reference proteome</keyword>
<protein>
    <submittedName>
        <fullName evidence="2">Uncharacterized protein</fullName>
    </submittedName>
</protein>
<gene>
    <name evidence="2" type="ORF">GCM10025791_10950</name>
</gene>
<accession>A0AAV3TYX0</accession>
<keyword evidence="1" id="KW-0812">Transmembrane</keyword>
<sequence>MACSNANHRKRPPPNCLTLASYNLRLVVISADVSGYICIFLVLSARLCAGSHPVQLNTGLLKPKQLKPKQLKPKHLELKHLELKHLERKSP</sequence>
<proteinExistence type="predicted"/>
<keyword evidence="1" id="KW-0472">Membrane</keyword>
<reference evidence="3" key="1">
    <citation type="journal article" date="2019" name="Int. J. Syst. Evol. Microbiol.">
        <title>The Global Catalogue of Microorganisms (GCM) 10K type strain sequencing project: providing services to taxonomists for standard genome sequencing and annotation.</title>
        <authorList>
            <consortium name="The Broad Institute Genomics Platform"/>
            <consortium name="The Broad Institute Genome Sequencing Center for Infectious Disease"/>
            <person name="Wu L."/>
            <person name="Ma J."/>
        </authorList>
    </citation>
    <scope>NUCLEOTIDE SEQUENCE [LARGE SCALE GENOMIC DNA]</scope>
    <source>
        <strain evidence="3">JCM 19134</strain>
    </source>
</reference>
<dbReference type="AlphaFoldDB" id="A0AAV3TYX0"/>
<feature type="transmembrane region" description="Helical" evidence="1">
    <location>
        <begin position="22"/>
        <end position="43"/>
    </location>
</feature>
<dbReference type="EMBL" id="BAABLX010000007">
    <property type="protein sequence ID" value="GAA4935353.1"/>
    <property type="molecule type" value="Genomic_DNA"/>
</dbReference>
<comment type="caution">
    <text evidence="2">The sequence shown here is derived from an EMBL/GenBank/DDBJ whole genome shotgun (WGS) entry which is preliminary data.</text>
</comment>
<evidence type="ECO:0000313" key="3">
    <source>
        <dbReference type="Proteomes" id="UP001409585"/>
    </source>
</evidence>